<evidence type="ECO:0000313" key="3">
    <source>
        <dbReference type="Proteomes" id="UP000247233"/>
    </source>
</evidence>
<keyword evidence="1" id="KW-0812">Transmembrane</keyword>
<dbReference type="EMBL" id="MSFL01000010">
    <property type="protein sequence ID" value="PWY83508.1"/>
    <property type="molecule type" value="Genomic_DNA"/>
</dbReference>
<sequence>MEWLHAVDGIKQAEGLVFSMESQRPGVSFSKWLCYWSVLCLLYMCGFNVVGGSYWRHETYGHVMLYAGSYDPFGHSYVGSKL</sequence>
<dbReference type="RefSeq" id="XP_025399951.1">
    <property type="nucleotide sequence ID" value="XM_025543085.1"/>
</dbReference>
<dbReference type="AlphaFoldDB" id="A0A317WES2"/>
<name>A0A317WES2_9EURO</name>
<dbReference type="GeneID" id="37065322"/>
<accession>A0A317WES2</accession>
<dbReference type="Proteomes" id="UP000247233">
    <property type="component" value="Unassembled WGS sequence"/>
</dbReference>
<protein>
    <submittedName>
        <fullName evidence="2">Uncharacterized protein</fullName>
    </submittedName>
</protein>
<proteinExistence type="predicted"/>
<keyword evidence="3" id="KW-1185">Reference proteome</keyword>
<evidence type="ECO:0000256" key="1">
    <source>
        <dbReference type="SAM" id="Phobius"/>
    </source>
</evidence>
<keyword evidence="1" id="KW-1133">Transmembrane helix</keyword>
<comment type="caution">
    <text evidence="2">The sequence shown here is derived from an EMBL/GenBank/DDBJ whole genome shotgun (WGS) entry which is preliminary data.</text>
</comment>
<keyword evidence="1" id="KW-0472">Membrane</keyword>
<organism evidence="2 3">
    <name type="scientific">Aspergillus heteromorphus CBS 117.55</name>
    <dbReference type="NCBI Taxonomy" id="1448321"/>
    <lineage>
        <taxon>Eukaryota</taxon>
        <taxon>Fungi</taxon>
        <taxon>Dikarya</taxon>
        <taxon>Ascomycota</taxon>
        <taxon>Pezizomycotina</taxon>
        <taxon>Eurotiomycetes</taxon>
        <taxon>Eurotiomycetidae</taxon>
        <taxon>Eurotiales</taxon>
        <taxon>Aspergillaceae</taxon>
        <taxon>Aspergillus</taxon>
        <taxon>Aspergillus subgen. Circumdati</taxon>
    </lineage>
</organism>
<evidence type="ECO:0000313" key="2">
    <source>
        <dbReference type="EMBL" id="PWY83508.1"/>
    </source>
</evidence>
<dbReference type="VEuPathDB" id="FungiDB:BO70DRAFT_361625"/>
<reference evidence="2 3" key="1">
    <citation type="submission" date="2016-12" db="EMBL/GenBank/DDBJ databases">
        <title>The genomes of Aspergillus section Nigri reveals drivers in fungal speciation.</title>
        <authorList>
            <consortium name="DOE Joint Genome Institute"/>
            <person name="Vesth T.C."/>
            <person name="Nybo J."/>
            <person name="Theobald S."/>
            <person name="Brandl J."/>
            <person name="Frisvad J.C."/>
            <person name="Nielsen K.F."/>
            <person name="Lyhne E.K."/>
            <person name="Kogle M.E."/>
            <person name="Kuo A."/>
            <person name="Riley R."/>
            <person name="Clum A."/>
            <person name="Nolan M."/>
            <person name="Lipzen A."/>
            <person name="Salamov A."/>
            <person name="Henrissat B."/>
            <person name="Wiebenga A."/>
            <person name="De Vries R.P."/>
            <person name="Grigoriev I.V."/>
            <person name="Mortensen U.H."/>
            <person name="Andersen M.R."/>
            <person name="Baker S.E."/>
        </authorList>
    </citation>
    <scope>NUCLEOTIDE SEQUENCE [LARGE SCALE GENOMIC DNA]</scope>
    <source>
        <strain evidence="2 3">CBS 117.55</strain>
    </source>
</reference>
<feature type="transmembrane region" description="Helical" evidence="1">
    <location>
        <begin position="32"/>
        <end position="55"/>
    </location>
</feature>
<gene>
    <name evidence="2" type="ORF">BO70DRAFT_361625</name>
</gene>